<dbReference type="InterPro" id="IPR001841">
    <property type="entry name" value="Znf_RING"/>
</dbReference>
<dbReference type="InterPro" id="IPR037274">
    <property type="entry name" value="Znf_CHY_sf"/>
</dbReference>
<dbReference type="SUPFAM" id="SSF57850">
    <property type="entry name" value="RING/U-box"/>
    <property type="match status" value="1"/>
</dbReference>
<evidence type="ECO:0000259" key="7">
    <source>
        <dbReference type="PROSITE" id="PS51266"/>
    </source>
</evidence>
<dbReference type="GO" id="GO:0005634">
    <property type="term" value="C:nucleus"/>
    <property type="evidence" value="ECO:0007669"/>
    <property type="project" value="TreeGrafter"/>
</dbReference>
<dbReference type="InterPro" id="IPR037275">
    <property type="entry name" value="Znf_CTCHY_sf"/>
</dbReference>
<dbReference type="SUPFAM" id="SSF161245">
    <property type="entry name" value="Zinc hairpin stack"/>
    <property type="match status" value="1"/>
</dbReference>
<keyword evidence="2 4" id="KW-0863">Zinc-finger</keyword>
<dbReference type="Pfam" id="PF05495">
    <property type="entry name" value="zf-CHY"/>
    <property type="match status" value="1"/>
</dbReference>
<dbReference type="CDD" id="cd16464">
    <property type="entry name" value="RING-H2_Pirh2-like"/>
    <property type="match status" value="1"/>
</dbReference>
<dbReference type="AlphaFoldDB" id="A0A1B2JIS2"/>
<keyword evidence="1" id="KW-0479">Metal-binding</keyword>
<keyword evidence="10" id="KW-1185">Reference proteome</keyword>
<dbReference type="SMART" id="SM00184">
    <property type="entry name" value="RING"/>
    <property type="match status" value="1"/>
</dbReference>
<gene>
    <name evidence="9" type="ORF">ATY40_BA7505022</name>
</gene>
<dbReference type="PANTHER" id="PTHR21319">
    <property type="entry name" value="RING FINGER AND CHY ZINC FINGER DOMAIN-CONTAINING PROTEIN 1"/>
    <property type="match status" value="1"/>
</dbReference>
<feature type="compositionally biased region" description="Polar residues" evidence="5">
    <location>
        <begin position="663"/>
        <end position="674"/>
    </location>
</feature>
<dbReference type="OrthoDB" id="411372at2759"/>
<evidence type="ECO:0000256" key="3">
    <source>
        <dbReference type="ARBA" id="ARBA00022833"/>
    </source>
</evidence>
<feature type="region of interest" description="Disordered" evidence="5">
    <location>
        <begin position="646"/>
        <end position="674"/>
    </location>
</feature>
<dbReference type="GO" id="GO:0061630">
    <property type="term" value="F:ubiquitin protein ligase activity"/>
    <property type="evidence" value="ECO:0007669"/>
    <property type="project" value="TreeGrafter"/>
</dbReference>
<dbReference type="PROSITE" id="PS51270">
    <property type="entry name" value="ZF_CTCHY"/>
    <property type="match status" value="1"/>
</dbReference>
<evidence type="ECO:0000256" key="5">
    <source>
        <dbReference type="SAM" id="MobiDB-lite"/>
    </source>
</evidence>
<evidence type="ECO:0000313" key="9">
    <source>
        <dbReference type="EMBL" id="ANZ77765.1"/>
    </source>
</evidence>
<dbReference type="EMBL" id="CP014587">
    <property type="protein sequence ID" value="ANZ77765.1"/>
    <property type="molecule type" value="Genomic_DNA"/>
</dbReference>
<evidence type="ECO:0000313" key="10">
    <source>
        <dbReference type="Proteomes" id="UP000094565"/>
    </source>
</evidence>
<dbReference type="Pfam" id="PF14599">
    <property type="entry name" value="zinc_ribbon_6"/>
    <property type="match status" value="1"/>
</dbReference>
<feature type="domain" description="CHY-type" evidence="7">
    <location>
        <begin position="250"/>
        <end position="320"/>
    </location>
</feature>
<name>A0A1B2JIS2_PICPA</name>
<dbReference type="Proteomes" id="UP000094565">
    <property type="component" value="Chromosome 4"/>
</dbReference>
<evidence type="ECO:0000259" key="6">
    <source>
        <dbReference type="PROSITE" id="PS50089"/>
    </source>
</evidence>
<dbReference type="InterPro" id="IPR008913">
    <property type="entry name" value="Znf_CHY"/>
</dbReference>
<evidence type="ECO:0000256" key="4">
    <source>
        <dbReference type="PROSITE-ProRule" id="PRU00601"/>
    </source>
</evidence>
<accession>A0A1B2JIS2</accession>
<dbReference type="PROSITE" id="PS50089">
    <property type="entry name" value="ZF_RING_2"/>
    <property type="match status" value="1"/>
</dbReference>
<dbReference type="InterPro" id="IPR013083">
    <property type="entry name" value="Znf_RING/FYVE/PHD"/>
</dbReference>
<dbReference type="SUPFAM" id="SSF161219">
    <property type="entry name" value="CHY zinc finger-like"/>
    <property type="match status" value="1"/>
</dbReference>
<feature type="domain" description="RING-type" evidence="6">
    <location>
        <begin position="389"/>
        <end position="431"/>
    </location>
</feature>
<dbReference type="InterPro" id="IPR039512">
    <property type="entry name" value="RCHY1_zinc-ribbon"/>
</dbReference>
<dbReference type="GO" id="GO:0016567">
    <property type="term" value="P:protein ubiquitination"/>
    <property type="evidence" value="ECO:0007669"/>
    <property type="project" value="TreeGrafter"/>
</dbReference>
<dbReference type="PROSITE" id="PS51266">
    <property type="entry name" value="ZF_CHY"/>
    <property type="match status" value="1"/>
</dbReference>
<feature type="compositionally biased region" description="Acidic residues" evidence="5">
    <location>
        <begin position="219"/>
        <end position="232"/>
    </location>
</feature>
<reference evidence="9 10" key="1">
    <citation type="submission" date="2016-02" db="EMBL/GenBank/DDBJ databases">
        <title>Comparative genomic and transcriptomic foundation for Pichia pastoris.</title>
        <authorList>
            <person name="Love K.R."/>
            <person name="Shah K.A."/>
            <person name="Whittaker C.A."/>
            <person name="Wu J."/>
            <person name="Bartlett M.C."/>
            <person name="Ma D."/>
            <person name="Leeson R.L."/>
            <person name="Priest M."/>
            <person name="Young S.K."/>
            <person name="Love J.C."/>
        </authorList>
    </citation>
    <scope>NUCLEOTIDE SEQUENCE [LARGE SCALE GENOMIC DNA]</scope>
    <source>
        <strain evidence="9 10">ATCC 28485</strain>
    </source>
</reference>
<dbReference type="PANTHER" id="PTHR21319:SF0">
    <property type="entry name" value="AND RING FINGER DOMAIN PROTEIN, PUTATIVE (AFU_ORTHOLOGUE AFUA_1G08900)-RELATED"/>
    <property type="match status" value="1"/>
</dbReference>
<dbReference type="GO" id="GO:0008270">
    <property type="term" value="F:zinc ion binding"/>
    <property type="evidence" value="ECO:0007669"/>
    <property type="project" value="UniProtKB-KW"/>
</dbReference>
<dbReference type="Gene3D" id="3.30.40.10">
    <property type="entry name" value="Zinc/RING finger domain, C3HC4 (zinc finger)"/>
    <property type="match status" value="1"/>
</dbReference>
<evidence type="ECO:0000259" key="8">
    <source>
        <dbReference type="PROSITE" id="PS51270"/>
    </source>
</evidence>
<dbReference type="GO" id="GO:0006511">
    <property type="term" value="P:ubiquitin-dependent protein catabolic process"/>
    <property type="evidence" value="ECO:0007669"/>
    <property type="project" value="TreeGrafter"/>
</dbReference>
<sequence>MSRGNDSESDDSLTNSLEKVGRFTLPTLSLSLDTAGYQNYISERRNKVNHLINDLTRGFSMQRALERFQPVTDILNENINLVLDNEQDDQENEEESIVDPPGVTKAKERQQPVIEDLVLPQDFNRNRSLSTTVRTPVRSRSNTQQQDIFKKLYDEIKIINGASLNDDTFLRKRIKLILGLPTITDKQKSLLVQKLMSKSYFEQQQKRLNKENATMNNSDTEDSYDDSDSDEGEDEVILTVNDKKPSYHDESAQILGCIHYQTNCKLECSVCNRWFPCKFCHDEVVKDHQLMRNETKHVLCMFCGTPQAPSQYCIEETCGNMLACYYCDKCKLFDNNAEKDIYHCDDCGICRLGLGLNQDYFHCRGCNACISIDLKNQHKCIENSTHSNCSICGEYMFSSTKPVVFMSCGHAIHQGCYDEYTRHNYKCPVCQRSIVNMDAQFRVLDTEISERPLPLPFGNWECIIKCNDCGAKSKTKYHILGLKCDNCKSYNTSQLRLIKPELKSQYEDYETSKSPKVDLRSSFVHNSLNTNFQYDQVDTSEYVADVEDADYDGDQTETIGSHFAATLNRFTNSSISDTAQRFINERLNLLTRKQSNSSADESMDEDYVDSFIRIRNNFDRYTSIGDAFRDWLESAKESFSVNGTDFEYPNTSAYESEPDTMIEANNSDDNVGGF</sequence>
<organism evidence="9 10">
    <name type="scientific">Komagataella pastoris</name>
    <name type="common">Yeast</name>
    <name type="synonym">Pichia pastoris</name>
    <dbReference type="NCBI Taxonomy" id="4922"/>
    <lineage>
        <taxon>Eukaryota</taxon>
        <taxon>Fungi</taxon>
        <taxon>Dikarya</taxon>
        <taxon>Ascomycota</taxon>
        <taxon>Saccharomycotina</taxon>
        <taxon>Pichiomycetes</taxon>
        <taxon>Pichiales</taxon>
        <taxon>Pichiaceae</taxon>
        <taxon>Komagataella</taxon>
    </lineage>
</organism>
<protein>
    <submittedName>
        <fullName evidence="9">BA75_05022T0</fullName>
    </submittedName>
</protein>
<evidence type="ECO:0000256" key="2">
    <source>
        <dbReference type="ARBA" id="ARBA00022771"/>
    </source>
</evidence>
<feature type="domain" description="CTCHY-type" evidence="8">
    <location>
        <begin position="322"/>
        <end position="388"/>
    </location>
</feature>
<dbReference type="InterPro" id="IPR017921">
    <property type="entry name" value="Znf_CTCHY"/>
</dbReference>
<feature type="region of interest" description="Disordered" evidence="5">
    <location>
        <begin position="206"/>
        <end position="232"/>
    </location>
</feature>
<proteinExistence type="predicted"/>
<dbReference type="Pfam" id="PF13639">
    <property type="entry name" value="zf-RING_2"/>
    <property type="match status" value="1"/>
</dbReference>
<evidence type="ECO:0000256" key="1">
    <source>
        <dbReference type="ARBA" id="ARBA00022723"/>
    </source>
</evidence>
<keyword evidence="3" id="KW-0862">Zinc</keyword>
<dbReference type="Gene3D" id="2.20.28.10">
    <property type="match status" value="1"/>
</dbReference>